<dbReference type="Pfam" id="PF20059">
    <property type="entry name" value="DUF6458"/>
    <property type="match status" value="1"/>
</dbReference>
<keyword evidence="4" id="KW-1185">Reference proteome</keyword>
<keyword evidence="1" id="KW-0472">Membrane</keyword>
<accession>A0ABP7FWD5</accession>
<feature type="domain" description="DUF6458" evidence="2">
    <location>
        <begin position="1"/>
        <end position="77"/>
    </location>
</feature>
<feature type="transmembrane region" description="Helical" evidence="1">
    <location>
        <begin position="7"/>
        <end position="26"/>
    </location>
</feature>
<evidence type="ECO:0000313" key="4">
    <source>
        <dbReference type="Proteomes" id="UP001501004"/>
    </source>
</evidence>
<gene>
    <name evidence="3" type="ORF">GCM10022239_26730</name>
</gene>
<proteinExistence type="predicted"/>
<dbReference type="Proteomes" id="UP001501004">
    <property type="component" value="Unassembled WGS sequence"/>
</dbReference>
<feature type="transmembrane region" description="Helical" evidence="1">
    <location>
        <begin position="32"/>
        <end position="52"/>
    </location>
</feature>
<name>A0ABP7FWD5_9MICO</name>
<evidence type="ECO:0000256" key="1">
    <source>
        <dbReference type="SAM" id="Phobius"/>
    </source>
</evidence>
<protein>
    <recommendedName>
        <fullName evidence="2">DUF6458 domain-containing protein</fullName>
    </recommendedName>
</protein>
<sequence>MGIGTGIVLFVIGAIVTFALNFDVSWADLDLIGYILMGAGFVVFVISLVLVMRKRSSVETIRHVDGAGERITEHERRADSSNSDPLV</sequence>
<dbReference type="EMBL" id="BAABAE010000005">
    <property type="protein sequence ID" value="GAA3750051.1"/>
    <property type="molecule type" value="Genomic_DNA"/>
</dbReference>
<evidence type="ECO:0000259" key="2">
    <source>
        <dbReference type="Pfam" id="PF20059"/>
    </source>
</evidence>
<evidence type="ECO:0000313" key="3">
    <source>
        <dbReference type="EMBL" id="GAA3750051.1"/>
    </source>
</evidence>
<keyword evidence="1" id="KW-1133">Transmembrane helix</keyword>
<dbReference type="RefSeq" id="WP_344757616.1">
    <property type="nucleotide sequence ID" value="NZ_BAABAE010000005.1"/>
</dbReference>
<organism evidence="3 4">
    <name type="scientific">Leifsonella bigeumensis</name>
    <dbReference type="NCBI Taxonomy" id="433643"/>
    <lineage>
        <taxon>Bacteria</taxon>
        <taxon>Bacillati</taxon>
        <taxon>Actinomycetota</taxon>
        <taxon>Actinomycetes</taxon>
        <taxon>Micrococcales</taxon>
        <taxon>Microbacteriaceae</taxon>
        <taxon>Leifsonella</taxon>
    </lineage>
</organism>
<comment type="caution">
    <text evidence="3">The sequence shown here is derived from an EMBL/GenBank/DDBJ whole genome shotgun (WGS) entry which is preliminary data.</text>
</comment>
<keyword evidence="1" id="KW-0812">Transmembrane</keyword>
<reference evidence="4" key="1">
    <citation type="journal article" date="2019" name="Int. J. Syst. Evol. Microbiol.">
        <title>The Global Catalogue of Microorganisms (GCM) 10K type strain sequencing project: providing services to taxonomists for standard genome sequencing and annotation.</title>
        <authorList>
            <consortium name="The Broad Institute Genomics Platform"/>
            <consortium name="The Broad Institute Genome Sequencing Center for Infectious Disease"/>
            <person name="Wu L."/>
            <person name="Ma J."/>
        </authorList>
    </citation>
    <scope>NUCLEOTIDE SEQUENCE [LARGE SCALE GENOMIC DNA]</scope>
    <source>
        <strain evidence="4">JCM 16949</strain>
    </source>
</reference>
<dbReference type="InterPro" id="IPR045597">
    <property type="entry name" value="DUF6458"/>
</dbReference>